<dbReference type="STRING" id="869754.A0A1A0H8Q9"/>
<feature type="region of interest" description="Disordered" evidence="2">
    <location>
        <begin position="340"/>
        <end position="361"/>
    </location>
</feature>
<dbReference type="Pfam" id="PF25340">
    <property type="entry name" value="BCD_RFX"/>
    <property type="match status" value="1"/>
</dbReference>
<evidence type="ECO:0000256" key="2">
    <source>
        <dbReference type="SAM" id="MobiDB-lite"/>
    </source>
</evidence>
<dbReference type="Pfam" id="PF02257">
    <property type="entry name" value="RFX_DNA_binding"/>
    <property type="match status" value="1"/>
</dbReference>
<name>A0A1A0H8Q9_9ASCO</name>
<dbReference type="Gene3D" id="1.10.10.10">
    <property type="entry name" value="Winged helix-like DNA-binding domain superfamily/Winged helix DNA-binding domain"/>
    <property type="match status" value="1"/>
</dbReference>
<dbReference type="GO" id="GO:0000981">
    <property type="term" value="F:DNA-binding transcription factor activity, RNA polymerase II-specific"/>
    <property type="evidence" value="ECO:0007669"/>
    <property type="project" value="TreeGrafter"/>
</dbReference>
<comment type="caution">
    <text evidence="4">The sequence shown here is derived from an EMBL/GenBank/DDBJ whole genome shotgun (WGS) entry which is preliminary data.</text>
</comment>
<dbReference type="EMBL" id="LXTC01000004">
    <property type="protein sequence ID" value="OBA20504.1"/>
    <property type="molecule type" value="Genomic_DNA"/>
</dbReference>
<dbReference type="InterPro" id="IPR003150">
    <property type="entry name" value="DNA-bd_RFX"/>
</dbReference>
<dbReference type="InterPro" id="IPR036388">
    <property type="entry name" value="WH-like_DNA-bd_sf"/>
</dbReference>
<dbReference type="InterPro" id="IPR057321">
    <property type="entry name" value="RFX1-4/6/8-like_BCD"/>
</dbReference>
<dbReference type="Proteomes" id="UP000092555">
    <property type="component" value="Unassembled WGS sequence"/>
</dbReference>
<reference evidence="4 5" key="1">
    <citation type="submission" date="2016-05" db="EMBL/GenBank/DDBJ databases">
        <title>Comparative genomics of biotechnologically important yeasts.</title>
        <authorList>
            <consortium name="DOE Joint Genome Institute"/>
            <person name="Riley R."/>
            <person name="Haridas S."/>
            <person name="Wolfe K.H."/>
            <person name="Lopes M.R."/>
            <person name="Hittinger C.T."/>
            <person name="Goker M."/>
            <person name="Salamov A."/>
            <person name="Wisecaver J."/>
            <person name="Long T.M."/>
            <person name="Aerts A.L."/>
            <person name="Barry K."/>
            <person name="Choi C."/>
            <person name="Clum A."/>
            <person name="Coughlan A.Y."/>
            <person name="Deshpande S."/>
            <person name="Douglass A.P."/>
            <person name="Hanson S.J."/>
            <person name="Klenk H.-P."/>
            <person name="LaButti K."/>
            <person name="Lapidus A."/>
            <person name="Lindquist E."/>
            <person name="Lipzen A."/>
            <person name="Meier-kolthoff J.P."/>
            <person name="Ohm R.A."/>
            <person name="Otillar R.P."/>
            <person name="Pangilinan J."/>
            <person name="Peng Y."/>
            <person name="Rokas A."/>
            <person name="Rosa C.A."/>
            <person name="Scheuner C."/>
            <person name="Sibirny A.A."/>
            <person name="Slot J.C."/>
            <person name="Stielow J.B."/>
            <person name="Sun H."/>
            <person name="Kurtzman C.P."/>
            <person name="Blackwell M."/>
            <person name="Grigoriev I.V."/>
            <person name="Jeffries T.W."/>
        </authorList>
    </citation>
    <scope>NUCLEOTIDE SEQUENCE [LARGE SCALE GENOMIC DNA]</scope>
    <source>
        <strain evidence="4 5">NRRL YB-4993</strain>
    </source>
</reference>
<proteinExistence type="predicted"/>
<accession>A0A1A0H8Q9</accession>
<dbReference type="PANTHER" id="PTHR12619">
    <property type="entry name" value="RFX TRANSCRIPTION FACTOR FAMILY"/>
    <property type="match status" value="1"/>
</dbReference>
<keyword evidence="1" id="KW-0238">DNA-binding</keyword>
<evidence type="ECO:0000313" key="4">
    <source>
        <dbReference type="EMBL" id="OBA20504.1"/>
    </source>
</evidence>
<dbReference type="AlphaFoldDB" id="A0A1A0H8Q9"/>
<protein>
    <recommendedName>
        <fullName evidence="3">RFX-type winged-helix domain-containing protein</fullName>
    </recommendedName>
</protein>
<gene>
    <name evidence="4" type="ORF">METBIDRAFT_83561</name>
</gene>
<feature type="region of interest" description="Disordered" evidence="2">
    <location>
        <begin position="1"/>
        <end position="27"/>
    </location>
</feature>
<feature type="domain" description="RFX-type winged-helix" evidence="3">
    <location>
        <begin position="419"/>
        <end position="498"/>
    </location>
</feature>
<dbReference type="SUPFAM" id="SSF46785">
    <property type="entry name" value="Winged helix' DNA-binding domain"/>
    <property type="match status" value="1"/>
</dbReference>
<keyword evidence="5" id="KW-1185">Reference proteome</keyword>
<evidence type="ECO:0000259" key="3">
    <source>
        <dbReference type="PROSITE" id="PS51526"/>
    </source>
</evidence>
<dbReference type="InterPro" id="IPR039779">
    <property type="entry name" value="RFX-like"/>
</dbReference>
<dbReference type="GO" id="GO:0000978">
    <property type="term" value="F:RNA polymerase II cis-regulatory region sequence-specific DNA binding"/>
    <property type="evidence" value="ECO:0007669"/>
    <property type="project" value="TreeGrafter"/>
</dbReference>
<dbReference type="PROSITE" id="PS51526">
    <property type="entry name" value="RFX_DBD"/>
    <property type="match status" value="1"/>
</dbReference>
<evidence type="ECO:0000256" key="1">
    <source>
        <dbReference type="ARBA" id="ARBA00023125"/>
    </source>
</evidence>
<dbReference type="InterPro" id="IPR036390">
    <property type="entry name" value="WH_DNA-bd_sf"/>
</dbReference>
<dbReference type="PANTHER" id="PTHR12619:SF5">
    <property type="entry name" value="TRANSCRIPTION FACTOR RFX4"/>
    <property type="match status" value="1"/>
</dbReference>
<sequence>MNTLHNSLNLPAGLPGSASSLHQAPSPEYPPGFPALVELGMDLFPALPQMCMPDEIQPGSFAYGQHMAPGGPDGLPLPSSSHVFPHHPLPPAVLAADSAYASMGFAMGAMDQQGGHQPEHQPGHGMNRQMNHQMNHQTEHQITHQKQHQITHQTDLQMNQRDLQMNHQTGSGTPLRLGPGLPAPGPSGVFSVDGPADGLAIGLLSNTPAQATARKVPPDAAGHSSHHFAQRKLQYEPLGALQPSPHFSRGAAGLGPRAPGASSRRFILFASQYQNPADDLPVQQAVQAASASSARPLLAMDTAARFHGFHHVQRAEPLLQEMPEVSRAAASCRHPVLAPAALPEADSQPRKKHRPESQHETERHLLGLASSIGAFNLGDSALKVKRMDCDLAALKDDPVFGLLCNAKDVKQDRHHQVFALAWLNASCEASPAAVVPRNRIYARYVQMCGEYTVRPLMPAAFGRLVRVSFPNLTSRRLGMRGKSKYHYCGLAGGLALVVVLLRRNGLPAVGLPHPVPGGEPDRAEPDVRHARQLGQCARALSHQRLQVYPGLYGMIEQAFLDEHGENSVPIPRIHSYFPKDSEHDVDIADTLHALVKIQCASMFDLVRYMRKDDLFRSMVPLPAMLMGPIFKLLNTDHAIEWVKDCDLSLYRAMLKMMSRLHLKPANKDIVGILKDIGVNFVTKLSQALGDRVSQGLKTMKLRLAQQFIKLVSRLLRCIETGSRASMVLSSPSERNAMLQDWSKLDFQETVLREIPCGLKSSQAIIRILDTLVGQLLSETHTEGLVLEKYASFLFDLPALFPSVNPWLFSLLLSNLLTNFIREMSMSGSSSFKSWWIVGCWINEYIPWSFELGGYLYEECRLQHDISRETVGLDIGLNANESGNTEFNSHEKLISTVDLLDRPHEQP</sequence>
<dbReference type="RefSeq" id="XP_018711026.1">
    <property type="nucleotide sequence ID" value="XM_018859230.1"/>
</dbReference>
<dbReference type="GeneID" id="30032205"/>
<organism evidence="4 5">
    <name type="scientific">Metschnikowia bicuspidata var. bicuspidata NRRL YB-4993</name>
    <dbReference type="NCBI Taxonomy" id="869754"/>
    <lineage>
        <taxon>Eukaryota</taxon>
        <taxon>Fungi</taxon>
        <taxon>Dikarya</taxon>
        <taxon>Ascomycota</taxon>
        <taxon>Saccharomycotina</taxon>
        <taxon>Pichiomycetes</taxon>
        <taxon>Metschnikowiaceae</taxon>
        <taxon>Metschnikowia</taxon>
    </lineage>
</organism>
<dbReference type="OrthoDB" id="10056949at2759"/>
<evidence type="ECO:0000313" key="5">
    <source>
        <dbReference type="Proteomes" id="UP000092555"/>
    </source>
</evidence>